<protein>
    <recommendedName>
        <fullName evidence="2">DUF6036 domain-containing protein</fullName>
    </recommendedName>
</protein>
<dbReference type="Pfam" id="PF19502">
    <property type="entry name" value="DUF6036"/>
    <property type="match status" value="1"/>
</dbReference>
<evidence type="ECO:0000313" key="4">
    <source>
        <dbReference type="Proteomes" id="UP000178724"/>
    </source>
</evidence>
<evidence type="ECO:0000259" key="2">
    <source>
        <dbReference type="Pfam" id="PF19502"/>
    </source>
</evidence>
<dbReference type="Gene3D" id="3.30.460.40">
    <property type="match status" value="1"/>
</dbReference>
<evidence type="ECO:0000256" key="1">
    <source>
        <dbReference type="SAM" id="Phobius"/>
    </source>
</evidence>
<keyword evidence="1" id="KW-0472">Membrane</keyword>
<proteinExistence type="predicted"/>
<dbReference type="AlphaFoldDB" id="A0A1F4Q0P4"/>
<reference evidence="3 4" key="1">
    <citation type="journal article" date="2016" name="Nat. Commun.">
        <title>Thousands of microbial genomes shed light on interconnected biogeochemical processes in an aquifer system.</title>
        <authorList>
            <person name="Anantharaman K."/>
            <person name="Brown C.T."/>
            <person name="Hug L.A."/>
            <person name="Sharon I."/>
            <person name="Castelle C.J."/>
            <person name="Probst A.J."/>
            <person name="Thomas B.C."/>
            <person name="Singh A."/>
            <person name="Wilkins M.J."/>
            <person name="Karaoz U."/>
            <person name="Brodie E.L."/>
            <person name="Williams K.H."/>
            <person name="Hubbard S.S."/>
            <person name="Banfield J.F."/>
        </authorList>
    </citation>
    <scope>NUCLEOTIDE SEQUENCE [LARGE SCALE GENOMIC DNA]</scope>
</reference>
<evidence type="ECO:0000313" key="3">
    <source>
        <dbReference type="EMBL" id="OGB89494.1"/>
    </source>
</evidence>
<dbReference type="InterPro" id="IPR043519">
    <property type="entry name" value="NT_sf"/>
</dbReference>
<dbReference type="InterPro" id="IPR045792">
    <property type="entry name" value="DUF6036"/>
</dbReference>
<keyword evidence="1" id="KW-0812">Transmembrane</keyword>
<keyword evidence="1" id="KW-1133">Transmembrane helix</keyword>
<sequence>MDIESLLKSLNANKVVYVIIGAMAFPYYGYSRSTLDIDIFIKPTEDNAGRTLAALKKFGYDTADISINDLLTKKILIRQYSVETDIHPFVAGVTFAEVWKTKKKGDFESVPVYFPSLKALIKMKRAAGRPKDKEDLKYLRKLK</sequence>
<feature type="domain" description="DUF6036" evidence="2">
    <location>
        <begin position="11"/>
        <end position="137"/>
    </location>
</feature>
<name>A0A1F4Q0P4_UNCSA</name>
<comment type="caution">
    <text evidence="3">The sequence shown here is derived from an EMBL/GenBank/DDBJ whole genome shotgun (WGS) entry which is preliminary data.</text>
</comment>
<gene>
    <name evidence="3" type="ORF">A2625_01080</name>
</gene>
<dbReference type="EMBL" id="METM01000024">
    <property type="protein sequence ID" value="OGB89494.1"/>
    <property type="molecule type" value="Genomic_DNA"/>
</dbReference>
<organism evidence="3 4">
    <name type="scientific">candidate division WOR-1 bacterium RIFCSPHIGHO2_01_FULL_53_15</name>
    <dbReference type="NCBI Taxonomy" id="1802564"/>
    <lineage>
        <taxon>Bacteria</taxon>
        <taxon>Bacillati</taxon>
        <taxon>Saganbacteria</taxon>
    </lineage>
</organism>
<dbReference type="Proteomes" id="UP000178724">
    <property type="component" value="Unassembled WGS sequence"/>
</dbReference>
<accession>A0A1F4Q0P4</accession>
<dbReference type="SUPFAM" id="SSF81301">
    <property type="entry name" value="Nucleotidyltransferase"/>
    <property type="match status" value="1"/>
</dbReference>
<feature type="transmembrane region" description="Helical" evidence="1">
    <location>
        <begin position="12"/>
        <end position="30"/>
    </location>
</feature>